<gene>
    <name evidence="2" type="ORF">EDC54_11157</name>
</gene>
<sequence length="53" mass="5819">MIAGYVFSILAKDGIQENVAALVKSIFWLPVMAIVIYVYIVARVFGDEGNPTD</sequence>
<keyword evidence="1" id="KW-0812">Transmembrane</keyword>
<reference evidence="2 3" key="1">
    <citation type="submission" date="2019-03" db="EMBL/GenBank/DDBJ databases">
        <title>Genomic Encyclopedia of Type Strains, Phase IV (KMG-IV): sequencing the most valuable type-strain genomes for metagenomic binning, comparative biology and taxonomic classification.</title>
        <authorList>
            <person name="Goeker M."/>
        </authorList>
    </citation>
    <scope>NUCLEOTIDE SEQUENCE [LARGE SCALE GENOMIC DNA]</scope>
    <source>
        <strain evidence="2 3">DSM 16730</strain>
    </source>
</reference>
<evidence type="ECO:0000313" key="2">
    <source>
        <dbReference type="EMBL" id="TCV04187.1"/>
    </source>
</evidence>
<dbReference type="RefSeq" id="WP_380895415.1">
    <property type="nucleotide sequence ID" value="NZ_JBHLYS010000008.1"/>
</dbReference>
<evidence type="ECO:0000313" key="3">
    <source>
        <dbReference type="Proteomes" id="UP000295433"/>
    </source>
</evidence>
<comment type="caution">
    <text evidence="2">The sequence shown here is derived from an EMBL/GenBank/DDBJ whole genome shotgun (WGS) entry which is preliminary data.</text>
</comment>
<protein>
    <submittedName>
        <fullName evidence="2">Uncharacterized protein</fullName>
    </submittedName>
</protein>
<evidence type="ECO:0000256" key="1">
    <source>
        <dbReference type="SAM" id="Phobius"/>
    </source>
</evidence>
<dbReference type="Proteomes" id="UP000295433">
    <property type="component" value="Unassembled WGS sequence"/>
</dbReference>
<keyword evidence="1" id="KW-1133">Transmembrane helix</keyword>
<keyword evidence="1" id="KW-0472">Membrane</keyword>
<name>A0A4R3VFJ0_9GAMM</name>
<dbReference type="EMBL" id="SMBY01000011">
    <property type="protein sequence ID" value="TCV04187.1"/>
    <property type="molecule type" value="Genomic_DNA"/>
</dbReference>
<proteinExistence type="predicted"/>
<dbReference type="AlphaFoldDB" id="A0A4R3VFJ0"/>
<organism evidence="2 3">
    <name type="scientific">Samsonia erythrinae</name>
    <dbReference type="NCBI Taxonomy" id="160434"/>
    <lineage>
        <taxon>Bacteria</taxon>
        <taxon>Pseudomonadati</taxon>
        <taxon>Pseudomonadota</taxon>
        <taxon>Gammaproteobacteria</taxon>
        <taxon>Enterobacterales</taxon>
        <taxon>Pectobacteriaceae</taxon>
        <taxon>Samsonia</taxon>
    </lineage>
</organism>
<keyword evidence="3" id="KW-1185">Reference proteome</keyword>
<feature type="transmembrane region" description="Helical" evidence="1">
    <location>
        <begin position="26"/>
        <end position="46"/>
    </location>
</feature>
<accession>A0A4R3VFJ0</accession>